<evidence type="ECO:0000313" key="3">
    <source>
        <dbReference type="EMBL" id="MBH0114633.1"/>
    </source>
</evidence>
<dbReference type="Proteomes" id="UP000617634">
    <property type="component" value="Unassembled WGS sequence"/>
</dbReference>
<evidence type="ECO:0000256" key="1">
    <source>
        <dbReference type="ARBA" id="ARBA00006484"/>
    </source>
</evidence>
<accession>A0A931HFU1</accession>
<dbReference type="SUPFAM" id="SSF51735">
    <property type="entry name" value="NAD(P)-binding Rossmann-fold domains"/>
    <property type="match status" value="1"/>
</dbReference>
<dbReference type="AlphaFoldDB" id="A0A931HFU1"/>
<keyword evidence="2" id="KW-0560">Oxidoreductase</keyword>
<dbReference type="PRINTS" id="PR00080">
    <property type="entry name" value="SDRFAMILY"/>
</dbReference>
<dbReference type="InterPro" id="IPR002347">
    <property type="entry name" value="SDR_fam"/>
</dbReference>
<comment type="caution">
    <text evidence="3">The sequence shown here is derived from an EMBL/GenBank/DDBJ whole genome shotgun (WGS) entry which is preliminary data.</text>
</comment>
<dbReference type="Pfam" id="PF13561">
    <property type="entry name" value="adh_short_C2"/>
    <property type="match status" value="1"/>
</dbReference>
<dbReference type="InterPro" id="IPR036291">
    <property type="entry name" value="NAD(P)-bd_dom_sf"/>
</dbReference>
<dbReference type="GO" id="GO:0016491">
    <property type="term" value="F:oxidoreductase activity"/>
    <property type="evidence" value="ECO:0007669"/>
    <property type="project" value="UniProtKB-KW"/>
</dbReference>
<protein>
    <submittedName>
        <fullName evidence="3">SDR family oxidoreductase</fullName>
    </submittedName>
</protein>
<dbReference type="EMBL" id="JADZGI010000003">
    <property type="protein sequence ID" value="MBH0114633.1"/>
    <property type="molecule type" value="Genomic_DNA"/>
</dbReference>
<proteinExistence type="inferred from homology"/>
<dbReference type="CDD" id="cd05233">
    <property type="entry name" value="SDR_c"/>
    <property type="match status" value="1"/>
</dbReference>
<dbReference type="Gene3D" id="3.40.50.720">
    <property type="entry name" value="NAD(P)-binding Rossmann-like Domain"/>
    <property type="match status" value="1"/>
</dbReference>
<organism evidence="3 4">
    <name type="scientific">Novosphingobium aureum</name>
    <dbReference type="NCBI Taxonomy" id="2792964"/>
    <lineage>
        <taxon>Bacteria</taxon>
        <taxon>Pseudomonadati</taxon>
        <taxon>Pseudomonadota</taxon>
        <taxon>Alphaproteobacteria</taxon>
        <taxon>Sphingomonadales</taxon>
        <taxon>Sphingomonadaceae</taxon>
        <taxon>Novosphingobium</taxon>
    </lineage>
</organism>
<dbReference type="PRINTS" id="PR00081">
    <property type="entry name" value="GDHRDH"/>
</dbReference>
<sequence>MARFEDSTVMVTGAAGGLGLAIATAFAVEGAHVVLVDRDAGRLEEAAQALRAQGATCEAHPADLGDEAAIVQLCAAFCDAHERLDVLVNNAGLAYGEVANGFFGLGLAKWQHFLAINAIAPLLLAEHLRAPLARAGGLIVNQSSMASHVPGTAYGVTKATLNAMTFGLASQLAGDGIRCVAIAPGLMETQASLGALGEDTMRGLTEMQLAPARRGTPEDIANACLFLASKEGSFINNTVLPVDAGNRLRGYRG</sequence>
<keyword evidence="4" id="KW-1185">Reference proteome</keyword>
<comment type="similarity">
    <text evidence="1">Belongs to the short-chain dehydrogenases/reductases (SDR) family.</text>
</comment>
<dbReference type="PANTHER" id="PTHR43639">
    <property type="entry name" value="OXIDOREDUCTASE, SHORT-CHAIN DEHYDROGENASE/REDUCTASE FAMILY (AFU_ORTHOLOGUE AFUA_5G02870)"/>
    <property type="match status" value="1"/>
</dbReference>
<reference evidence="3" key="1">
    <citation type="submission" date="2020-11" db="EMBL/GenBank/DDBJ databases">
        <title>Novosphingobium aureum sp. nov., a marine bacterium isolated from sediment of a salt flat.</title>
        <authorList>
            <person name="Yoo Y."/>
            <person name="Kim J.-J."/>
        </authorList>
    </citation>
    <scope>NUCLEOTIDE SEQUENCE</scope>
    <source>
        <strain evidence="3">YJ-S2-02</strain>
    </source>
</reference>
<name>A0A931HFU1_9SPHN</name>
<dbReference type="FunFam" id="3.40.50.720:FF:000084">
    <property type="entry name" value="Short-chain dehydrogenase reductase"/>
    <property type="match status" value="1"/>
</dbReference>
<dbReference type="PANTHER" id="PTHR43639:SF1">
    <property type="entry name" value="SHORT-CHAIN DEHYDROGENASE_REDUCTASE FAMILY PROTEIN"/>
    <property type="match status" value="1"/>
</dbReference>
<evidence type="ECO:0000313" key="4">
    <source>
        <dbReference type="Proteomes" id="UP000617634"/>
    </source>
</evidence>
<gene>
    <name evidence="3" type="ORF">I5E68_16920</name>
</gene>
<dbReference type="RefSeq" id="WP_197166174.1">
    <property type="nucleotide sequence ID" value="NZ_JADZGI010000003.1"/>
</dbReference>
<evidence type="ECO:0000256" key="2">
    <source>
        <dbReference type="ARBA" id="ARBA00023002"/>
    </source>
</evidence>